<sequence length="285" mass="30674">MSAPRLAVDEVTLAFSGLLALDKVAFTVEPGSIHAVIGPNGAGKSSLLNVLCGIYPVTGGRILVDEQEVTRLRPDRVAALGVGRTFQNIVVSPRESVLDNLMVGRHGLTRAGLVSTALWLGRREQRRHEARVREIAEFVGLSDKLDSTAGRLPFGDLKRLEFARALCLEPRLLILDEPVAGLNATESWELGQLVLAARASLDLTVVFVEHDMGVVMSIADRITVLDFGRVVAEGTPAEVRSDPTVVSAYLGAPDEPDPDESDPDEPDPDDSLTAETEPRAERTSP</sequence>
<dbReference type="Pfam" id="PF00005">
    <property type="entry name" value="ABC_tran"/>
    <property type="match status" value="1"/>
</dbReference>
<dbReference type="AlphaFoldDB" id="A0A6H9YWL3"/>
<dbReference type="EMBL" id="WBMT01000016">
    <property type="protein sequence ID" value="KAB2344456.1"/>
    <property type="molecule type" value="Genomic_DNA"/>
</dbReference>
<accession>A0A6H9YWL3</accession>
<comment type="caution">
    <text evidence="6">The sequence shown here is derived from an EMBL/GenBank/DDBJ whole genome shotgun (WGS) entry which is preliminary data.</text>
</comment>
<evidence type="ECO:0000256" key="1">
    <source>
        <dbReference type="ARBA" id="ARBA00022448"/>
    </source>
</evidence>
<dbReference type="SMART" id="SM00382">
    <property type="entry name" value="AAA"/>
    <property type="match status" value="1"/>
</dbReference>
<dbReference type="SUPFAM" id="SSF52540">
    <property type="entry name" value="P-loop containing nucleoside triphosphate hydrolases"/>
    <property type="match status" value="1"/>
</dbReference>
<feature type="region of interest" description="Disordered" evidence="4">
    <location>
        <begin position="242"/>
        <end position="285"/>
    </location>
</feature>
<dbReference type="RefSeq" id="WP_151565484.1">
    <property type="nucleotide sequence ID" value="NZ_WBMT01000016.1"/>
</dbReference>
<evidence type="ECO:0000313" key="6">
    <source>
        <dbReference type="EMBL" id="KAB2344456.1"/>
    </source>
</evidence>
<dbReference type="OrthoDB" id="4350300at2"/>
<dbReference type="GO" id="GO:0016887">
    <property type="term" value="F:ATP hydrolysis activity"/>
    <property type="evidence" value="ECO:0007669"/>
    <property type="project" value="InterPro"/>
</dbReference>
<dbReference type="InterPro" id="IPR027417">
    <property type="entry name" value="P-loop_NTPase"/>
</dbReference>
<feature type="domain" description="ABC transporter" evidence="5">
    <location>
        <begin position="6"/>
        <end position="252"/>
    </location>
</feature>
<dbReference type="Proteomes" id="UP000468735">
    <property type="component" value="Unassembled WGS sequence"/>
</dbReference>
<dbReference type="FunFam" id="3.40.50.300:FF:000421">
    <property type="entry name" value="Branched-chain amino acid ABC transporter ATP-binding protein"/>
    <property type="match status" value="1"/>
</dbReference>
<evidence type="ECO:0000256" key="3">
    <source>
        <dbReference type="ARBA" id="ARBA00022840"/>
    </source>
</evidence>
<keyword evidence="7" id="KW-1185">Reference proteome</keyword>
<dbReference type="PANTHER" id="PTHR45772">
    <property type="entry name" value="CONSERVED COMPONENT OF ABC TRANSPORTER FOR NATURAL AMINO ACIDS-RELATED"/>
    <property type="match status" value="1"/>
</dbReference>
<organism evidence="6 7">
    <name type="scientific">Actinomadura rudentiformis</name>
    <dbReference type="NCBI Taxonomy" id="359158"/>
    <lineage>
        <taxon>Bacteria</taxon>
        <taxon>Bacillati</taxon>
        <taxon>Actinomycetota</taxon>
        <taxon>Actinomycetes</taxon>
        <taxon>Streptosporangiales</taxon>
        <taxon>Thermomonosporaceae</taxon>
        <taxon>Actinomadura</taxon>
    </lineage>
</organism>
<name>A0A6H9YWL3_9ACTN</name>
<reference evidence="6 7" key="1">
    <citation type="submission" date="2019-09" db="EMBL/GenBank/DDBJ databases">
        <title>Actinomadura physcomitrii sp. nov., a novel actinomycete isolated from moss [Physcomitrium sphaericum (Ludw) Fuernr].</title>
        <authorList>
            <person name="Zhuang X."/>
            <person name="Liu C."/>
        </authorList>
    </citation>
    <scope>NUCLEOTIDE SEQUENCE [LARGE SCALE GENOMIC DNA]</scope>
    <source>
        <strain evidence="6 7">HMC1</strain>
    </source>
</reference>
<evidence type="ECO:0000313" key="7">
    <source>
        <dbReference type="Proteomes" id="UP000468735"/>
    </source>
</evidence>
<feature type="compositionally biased region" description="Acidic residues" evidence="4">
    <location>
        <begin position="254"/>
        <end position="272"/>
    </location>
</feature>
<dbReference type="Gene3D" id="3.40.50.300">
    <property type="entry name" value="P-loop containing nucleotide triphosphate hydrolases"/>
    <property type="match status" value="1"/>
</dbReference>
<protein>
    <submittedName>
        <fullName evidence="6">ABC transporter ATP-binding protein</fullName>
    </submittedName>
</protein>
<dbReference type="CDD" id="cd03219">
    <property type="entry name" value="ABC_Mj1267_LivG_branched"/>
    <property type="match status" value="1"/>
</dbReference>
<proteinExistence type="predicted"/>
<dbReference type="PROSITE" id="PS50893">
    <property type="entry name" value="ABC_TRANSPORTER_2"/>
    <property type="match status" value="1"/>
</dbReference>
<dbReference type="InterPro" id="IPR032823">
    <property type="entry name" value="BCA_ABC_TP_C"/>
</dbReference>
<dbReference type="PANTHER" id="PTHR45772:SF1">
    <property type="entry name" value="ABC TRANSPORTER ATP-BINDING PROTEIN"/>
    <property type="match status" value="1"/>
</dbReference>
<gene>
    <name evidence="6" type="ORF">F8566_31505</name>
</gene>
<evidence type="ECO:0000256" key="2">
    <source>
        <dbReference type="ARBA" id="ARBA00022741"/>
    </source>
</evidence>
<feature type="compositionally biased region" description="Basic and acidic residues" evidence="4">
    <location>
        <begin position="276"/>
        <end position="285"/>
    </location>
</feature>
<dbReference type="Pfam" id="PF12399">
    <property type="entry name" value="BCA_ABC_TP_C"/>
    <property type="match status" value="1"/>
</dbReference>
<keyword evidence="1" id="KW-0813">Transport</keyword>
<dbReference type="InterPro" id="IPR003439">
    <property type="entry name" value="ABC_transporter-like_ATP-bd"/>
</dbReference>
<keyword evidence="2" id="KW-0547">Nucleotide-binding</keyword>
<dbReference type="GO" id="GO:0005524">
    <property type="term" value="F:ATP binding"/>
    <property type="evidence" value="ECO:0007669"/>
    <property type="project" value="UniProtKB-KW"/>
</dbReference>
<evidence type="ECO:0000259" key="5">
    <source>
        <dbReference type="PROSITE" id="PS50893"/>
    </source>
</evidence>
<dbReference type="GO" id="GO:0005886">
    <property type="term" value="C:plasma membrane"/>
    <property type="evidence" value="ECO:0007669"/>
    <property type="project" value="TreeGrafter"/>
</dbReference>
<dbReference type="InterPro" id="IPR051120">
    <property type="entry name" value="ABC_AA/LPS_Transport"/>
</dbReference>
<dbReference type="InterPro" id="IPR003593">
    <property type="entry name" value="AAA+_ATPase"/>
</dbReference>
<evidence type="ECO:0000256" key="4">
    <source>
        <dbReference type="SAM" id="MobiDB-lite"/>
    </source>
</evidence>
<keyword evidence="3 6" id="KW-0067">ATP-binding</keyword>